<evidence type="ECO:0000313" key="2">
    <source>
        <dbReference type="EMBL" id="MAG21943.1"/>
    </source>
</evidence>
<proteinExistence type="predicted"/>
<sequence>MIEMIPKGRRKPKGSGSHLQPLGSGQRAMHANKQAVARMQVEINELSALPQRTVGQQRKLDCLVKAKIRVIRDRELIRE</sequence>
<accession>A0A2D6M0J0</accession>
<dbReference type="EMBL" id="NZBU01000005">
    <property type="protein sequence ID" value="MAG21943.1"/>
    <property type="molecule type" value="Genomic_DNA"/>
</dbReference>
<organism evidence="2 3">
    <name type="scientific">Candidatus Iainarchaeum sp</name>
    <dbReference type="NCBI Taxonomy" id="3101447"/>
    <lineage>
        <taxon>Archaea</taxon>
        <taxon>Candidatus Iainarchaeota</taxon>
        <taxon>Candidatus Iainarchaeia</taxon>
        <taxon>Candidatus Iainarchaeales</taxon>
        <taxon>Candidatus Iainarchaeaceae</taxon>
        <taxon>Candidatus Iainarchaeum</taxon>
    </lineage>
</organism>
<dbReference type="AlphaFoldDB" id="A0A2D6M0J0"/>
<evidence type="ECO:0000313" key="3">
    <source>
        <dbReference type="Proteomes" id="UP000226592"/>
    </source>
</evidence>
<protein>
    <submittedName>
        <fullName evidence="2">Uncharacterized protein</fullName>
    </submittedName>
</protein>
<reference evidence="3" key="1">
    <citation type="submission" date="2017-09" db="EMBL/GenBank/DDBJ databases">
        <title>The Reconstruction of 2,631 Draft Metagenome-Assembled Genomes from the Global Oceans.</title>
        <authorList>
            <person name="Tully B.J."/>
            <person name="Graham E.D."/>
            <person name="Heidelberg J.F."/>
        </authorList>
    </citation>
    <scope>NUCLEOTIDE SEQUENCE [LARGE SCALE GENOMIC DNA]</scope>
</reference>
<evidence type="ECO:0000256" key="1">
    <source>
        <dbReference type="SAM" id="MobiDB-lite"/>
    </source>
</evidence>
<name>A0A2D6M0J0_9ARCH</name>
<feature type="region of interest" description="Disordered" evidence="1">
    <location>
        <begin position="1"/>
        <end position="32"/>
    </location>
</feature>
<dbReference type="Proteomes" id="UP000226592">
    <property type="component" value="Unassembled WGS sequence"/>
</dbReference>
<comment type="caution">
    <text evidence="2">The sequence shown here is derived from an EMBL/GenBank/DDBJ whole genome shotgun (WGS) entry which is preliminary data.</text>
</comment>
<gene>
    <name evidence="2" type="ORF">CL943_01375</name>
</gene>